<sequence length="127" mass="13983">MHNRRGWILVALSGFVVVVAGAFGAHALEGRLAPRMLEAFDTGVRYQAWHTLAAMAMLIWRAQRPLRGQTTVLWLWSLGMAAFSGSLYLLALTGTPWLGPITPFGGLLLMAGWLTLAICAWRQRPAH</sequence>
<dbReference type="EMBL" id="SOBR01000011">
    <property type="protein sequence ID" value="TDU18198.1"/>
    <property type="molecule type" value="Genomic_DNA"/>
</dbReference>
<dbReference type="Proteomes" id="UP000295380">
    <property type="component" value="Unassembled WGS sequence"/>
</dbReference>
<dbReference type="OrthoDB" id="9802121at2"/>
<keyword evidence="4 6" id="KW-1133">Transmembrane helix</keyword>
<evidence type="ECO:0000256" key="2">
    <source>
        <dbReference type="ARBA" id="ARBA00009694"/>
    </source>
</evidence>
<dbReference type="RefSeq" id="WP_133698513.1">
    <property type="nucleotide sequence ID" value="NZ_SOBR01000011.1"/>
</dbReference>
<evidence type="ECO:0000256" key="1">
    <source>
        <dbReference type="ARBA" id="ARBA00004141"/>
    </source>
</evidence>
<comment type="similarity">
    <text evidence="2">Belongs to the UPF0382 family.</text>
</comment>
<comment type="caution">
    <text evidence="7">The sequence shown here is derived from an EMBL/GenBank/DDBJ whole genome shotgun (WGS) entry which is preliminary data.</text>
</comment>
<dbReference type="InterPro" id="IPR006696">
    <property type="entry name" value="DUF423"/>
</dbReference>
<dbReference type="Pfam" id="PF04241">
    <property type="entry name" value="DUF423"/>
    <property type="match status" value="1"/>
</dbReference>
<comment type="subcellular location">
    <subcellularLocation>
        <location evidence="1">Membrane</location>
        <topology evidence="1">Multi-pass membrane protein</topology>
    </subcellularLocation>
</comment>
<name>A0A4R7NDC6_9GAMM</name>
<gene>
    <name evidence="7" type="ORF">C8E00_11131</name>
</gene>
<dbReference type="PANTHER" id="PTHR43461:SF1">
    <property type="entry name" value="TRANSMEMBRANE PROTEIN 256"/>
    <property type="match status" value="1"/>
</dbReference>
<evidence type="ECO:0000313" key="8">
    <source>
        <dbReference type="Proteomes" id="UP000295380"/>
    </source>
</evidence>
<evidence type="ECO:0000256" key="4">
    <source>
        <dbReference type="ARBA" id="ARBA00022989"/>
    </source>
</evidence>
<keyword evidence="8" id="KW-1185">Reference proteome</keyword>
<evidence type="ECO:0000256" key="5">
    <source>
        <dbReference type="ARBA" id="ARBA00023136"/>
    </source>
</evidence>
<dbReference type="GO" id="GO:0005886">
    <property type="term" value="C:plasma membrane"/>
    <property type="evidence" value="ECO:0007669"/>
    <property type="project" value="TreeGrafter"/>
</dbReference>
<accession>A0A4R7NDC6</accession>
<feature type="transmembrane region" description="Helical" evidence="6">
    <location>
        <begin position="72"/>
        <end position="91"/>
    </location>
</feature>
<organism evidence="7 8">
    <name type="scientific">Chromohalobacter marismortui</name>
    <dbReference type="NCBI Taxonomy" id="42055"/>
    <lineage>
        <taxon>Bacteria</taxon>
        <taxon>Pseudomonadati</taxon>
        <taxon>Pseudomonadota</taxon>
        <taxon>Gammaproteobacteria</taxon>
        <taxon>Oceanospirillales</taxon>
        <taxon>Halomonadaceae</taxon>
        <taxon>Chromohalobacter</taxon>
    </lineage>
</organism>
<evidence type="ECO:0000313" key="7">
    <source>
        <dbReference type="EMBL" id="TDU18198.1"/>
    </source>
</evidence>
<dbReference type="PANTHER" id="PTHR43461">
    <property type="entry name" value="TRANSMEMBRANE PROTEIN 256"/>
    <property type="match status" value="1"/>
</dbReference>
<proteinExistence type="inferred from homology"/>
<keyword evidence="5 6" id="KW-0472">Membrane</keyword>
<evidence type="ECO:0000256" key="3">
    <source>
        <dbReference type="ARBA" id="ARBA00022692"/>
    </source>
</evidence>
<keyword evidence="3 6" id="KW-0812">Transmembrane</keyword>
<reference evidence="7 8" key="1">
    <citation type="submission" date="2019-03" db="EMBL/GenBank/DDBJ databases">
        <title>Genomic Encyclopedia of Type Strains, Phase IV (KMG-IV): sequencing the most valuable type-strain genomes for metagenomic binning, comparative biology and taxonomic classification.</title>
        <authorList>
            <person name="Goeker M."/>
        </authorList>
    </citation>
    <scope>NUCLEOTIDE SEQUENCE [LARGE SCALE GENOMIC DNA]</scope>
    <source>
        <strain evidence="7 8">DSM 6770</strain>
    </source>
</reference>
<protein>
    <submittedName>
        <fullName evidence="7">Uncharacterized membrane protein YgdD (TMEM256/DUF423 family)</fullName>
    </submittedName>
</protein>
<dbReference type="AlphaFoldDB" id="A0A4R7NDC6"/>
<feature type="transmembrane region" description="Helical" evidence="6">
    <location>
        <begin position="97"/>
        <end position="121"/>
    </location>
</feature>
<feature type="transmembrane region" description="Helical" evidence="6">
    <location>
        <begin position="43"/>
        <end position="60"/>
    </location>
</feature>
<evidence type="ECO:0000256" key="6">
    <source>
        <dbReference type="SAM" id="Phobius"/>
    </source>
</evidence>